<dbReference type="RefSeq" id="WP_093941672.1">
    <property type="nucleotide sequence ID" value="NZ_CP022521.1"/>
</dbReference>
<name>A0A221W3R1_9PSEU</name>
<dbReference type="SUPFAM" id="SSF81296">
    <property type="entry name" value="E set domains"/>
    <property type="match status" value="1"/>
</dbReference>
<gene>
    <name evidence="1" type="ORF">AHOG_13415</name>
</gene>
<dbReference type="Proteomes" id="UP000204221">
    <property type="component" value="Chromosome"/>
</dbReference>
<dbReference type="AlphaFoldDB" id="A0A221W3R1"/>
<protein>
    <submittedName>
        <fullName evidence="1">Chitin binding domain protein</fullName>
    </submittedName>
</protein>
<keyword evidence="2" id="KW-1185">Reference proteome</keyword>
<organism evidence="1 2">
    <name type="scientific">Actinoalloteichus hoggarensis</name>
    <dbReference type="NCBI Taxonomy" id="1470176"/>
    <lineage>
        <taxon>Bacteria</taxon>
        <taxon>Bacillati</taxon>
        <taxon>Actinomycetota</taxon>
        <taxon>Actinomycetes</taxon>
        <taxon>Pseudonocardiales</taxon>
        <taxon>Pseudonocardiaceae</taxon>
        <taxon>Actinoalloteichus</taxon>
    </lineage>
</organism>
<dbReference type="KEGG" id="ahg:AHOG_13415"/>
<dbReference type="Pfam" id="PF03067">
    <property type="entry name" value="LPMO_10"/>
    <property type="match status" value="1"/>
</dbReference>
<dbReference type="PANTHER" id="PTHR34823">
    <property type="entry name" value="GLCNAC-BINDING PROTEIN A"/>
    <property type="match status" value="1"/>
</dbReference>
<dbReference type="OrthoDB" id="5179374at2"/>
<reference evidence="1 2" key="1">
    <citation type="submission" date="2017-07" db="EMBL/GenBank/DDBJ databases">
        <title>Complete genome sequence of Actinoalloteichus hoggarensis DSM 45943, type strain of Actinoalloteichus hoggarensis.</title>
        <authorList>
            <person name="Ruckert C."/>
            <person name="Nouioui I."/>
            <person name="Willmese J."/>
            <person name="van Wezel G."/>
            <person name="Klenk H.-P."/>
            <person name="Kalinowski J."/>
            <person name="Zotchev S.B."/>
        </authorList>
    </citation>
    <scope>NUCLEOTIDE SEQUENCE [LARGE SCALE GENOMIC DNA]</scope>
    <source>
        <strain evidence="1 2">DSM 45943</strain>
    </source>
</reference>
<dbReference type="PANTHER" id="PTHR34823:SF1">
    <property type="entry name" value="CHITIN-BINDING TYPE-4 DOMAIN-CONTAINING PROTEIN"/>
    <property type="match status" value="1"/>
</dbReference>
<accession>A0A221W3R1</accession>
<dbReference type="CDD" id="cd21177">
    <property type="entry name" value="LPMO_AA10"/>
    <property type="match status" value="1"/>
</dbReference>
<dbReference type="InterPro" id="IPR014756">
    <property type="entry name" value="Ig_E-set"/>
</dbReference>
<proteinExistence type="predicted"/>
<dbReference type="InterPro" id="IPR004302">
    <property type="entry name" value="Cellulose/chitin-bd_N"/>
</dbReference>
<evidence type="ECO:0000313" key="1">
    <source>
        <dbReference type="EMBL" id="ASO20326.1"/>
    </source>
</evidence>
<sequence>MSTHTLLPRAAAVKVLAVAGVVVLFLSTLWAGSAFGHGSTIDPPSRNYGCWQRWGHDFQNPDMATQDPMCYQAWQADTNAMWNWNGLYREGVGGDHQGAIPDGTLCSAGRTGGTRYAALDEPGPWRAVEVGTSFTATVHDQALHGADYYRIYVTRQGFDPLTDELGWDDLELAGETGRVAPGEGTPSGEPSLGGVSVDIEVNAPGRSGRHIVYMIWQAGHFDQTFYGCSDVIFR</sequence>
<dbReference type="EMBL" id="CP022521">
    <property type="protein sequence ID" value="ASO20326.1"/>
    <property type="molecule type" value="Genomic_DNA"/>
</dbReference>
<dbReference type="InterPro" id="IPR051024">
    <property type="entry name" value="GlcNAc_Chitin_IntDeg"/>
</dbReference>
<evidence type="ECO:0000313" key="2">
    <source>
        <dbReference type="Proteomes" id="UP000204221"/>
    </source>
</evidence>
<dbReference type="Gene3D" id="2.70.50.50">
    <property type="entry name" value="chitin-binding protein cbp21"/>
    <property type="match status" value="1"/>
</dbReference>